<sequence>MATSSRRTAMWNVIQAIEPLDGNVVPVRTIQETRPPEGFEDAYVAEVNTRSASKVTKTLDIELPRDSARPLNHLRRFCKYEMLPDHVKSAVDEFRKKQTIATLPTLFCILGPPLPDAEYMRALLDPYTPVPRARSRSLSPTASHHSKEPPASETSRPEKWPELFLFKIRVPIYPPSNAEVAELWSKTMWPVTFNPAAAPSTVVPPPQVLSRAQKSIEPRAGYYLALAREIAKESKQIGRGRGVGAVIVDPDIESRIDNNAWEEGYNSRERWMQAVIAVAGDCRFARSEGRGPYRDYHLPPDAPATAYYGYKVDKEGGPDLHALMRAIELVARVRRGDPDHQVSMSNRYCMPVVFSDPQLAERLSPLEEYFLYEAGNHAIPGDSTSSISSTPTSSLSPRKRKLDEPNPEVTSSLDAQVGTEQPSSTPLPAPPPSTATALPDSTSSQLLPADGVESSLASLRIRTRAQGGYLCTDLDVYLSHEPCICCSMGILLSRFRAVIFPRAGRMESGGLASEPIVRPSPVQKETNTDTQTAPDDQASDGAENPERPYYGLHWRKELNWRALGFEFVEDETDDNLSNEGTFHA</sequence>
<feature type="region of interest" description="Disordered" evidence="1">
    <location>
        <begin position="133"/>
        <end position="156"/>
    </location>
</feature>
<evidence type="ECO:0000313" key="2">
    <source>
        <dbReference type="EMBL" id="OQE26471.1"/>
    </source>
</evidence>
<feature type="compositionally biased region" description="Basic and acidic residues" evidence="1">
    <location>
        <begin position="145"/>
        <end position="156"/>
    </location>
</feature>
<gene>
    <name evidence="2" type="ORF">PENSTE_c005G03721</name>
</gene>
<feature type="compositionally biased region" description="Low complexity" evidence="1">
    <location>
        <begin position="434"/>
        <end position="444"/>
    </location>
</feature>
<feature type="compositionally biased region" description="Polar residues" evidence="1">
    <location>
        <begin position="408"/>
        <end position="421"/>
    </location>
</feature>
<dbReference type="EMBL" id="MLKD01000005">
    <property type="protein sequence ID" value="OQE26471.1"/>
    <property type="molecule type" value="Genomic_DNA"/>
</dbReference>
<name>A0A1V6TJM5_9EURO</name>
<feature type="compositionally biased region" description="Low complexity" evidence="1">
    <location>
        <begin position="383"/>
        <end position="396"/>
    </location>
</feature>
<dbReference type="SUPFAM" id="SSF53927">
    <property type="entry name" value="Cytidine deaminase-like"/>
    <property type="match status" value="1"/>
</dbReference>
<dbReference type="GO" id="GO:0006139">
    <property type="term" value="P:nucleobase-containing compound metabolic process"/>
    <property type="evidence" value="ECO:0007669"/>
    <property type="project" value="UniProtKB-ARBA"/>
</dbReference>
<dbReference type="InterPro" id="IPR016193">
    <property type="entry name" value="Cytidine_deaminase-like"/>
</dbReference>
<dbReference type="AlphaFoldDB" id="A0A1V6TJM5"/>
<dbReference type="Proteomes" id="UP000191285">
    <property type="component" value="Unassembled WGS sequence"/>
</dbReference>
<evidence type="ECO:0000256" key="1">
    <source>
        <dbReference type="SAM" id="MobiDB-lite"/>
    </source>
</evidence>
<feature type="region of interest" description="Disordered" evidence="1">
    <location>
        <begin position="509"/>
        <end position="548"/>
    </location>
</feature>
<evidence type="ECO:0000313" key="3">
    <source>
        <dbReference type="Proteomes" id="UP000191285"/>
    </source>
</evidence>
<keyword evidence="3" id="KW-1185">Reference proteome</keyword>
<reference evidence="3" key="1">
    <citation type="journal article" date="2017" name="Nat. Microbiol.">
        <title>Global analysis of biosynthetic gene clusters reveals vast potential of secondary metabolite production in Penicillium species.</title>
        <authorList>
            <person name="Nielsen J.C."/>
            <person name="Grijseels S."/>
            <person name="Prigent S."/>
            <person name="Ji B."/>
            <person name="Dainat J."/>
            <person name="Nielsen K.F."/>
            <person name="Frisvad J.C."/>
            <person name="Workman M."/>
            <person name="Nielsen J."/>
        </authorList>
    </citation>
    <scope>NUCLEOTIDE SEQUENCE [LARGE SCALE GENOMIC DNA]</scope>
    <source>
        <strain evidence="3">IBT 24891</strain>
    </source>
</reference>
<comment type="caution">
    <text evidence="2">The sequence shown here is derived from an EMBL/GenBank/DDBJ whole genome shotgun (WGS) entry which is preliminary data.</text>
</comment>
<dbReference type="OrthoDB" id="3180714at2759"/>
<feature type="compositionally biased region" description="Polar residues" evidence="1">
    <location>
        <begin position="523"/>
        <end position="534"/>
    </location>
</feature>
<accession>A0A1V6TJM5</accession>
<dbReference type="Gene3D" id="3.40.140.10">
    <property type="entry name" value="Cytidine Deaminase, domain 2"/>
    <property type="match status" value="1"/>
</dbReference>
<protein>
    <recommendedName>
        <fullName evidence="4">CMP/dCMP-type deaminase domain-containing protein</fullName>
    </recommendedName>
</protein>
<dbReference type="GO" id="GO:0003824">
    <property type="term" value="F:catalytic activity"/>
    <property type="evidence" value="ECO:0007669"/>
    <property type="project" value="InterPro"/>
</dbReference>
<dbReference type="STRING" id="303698.A0A1V6TJM5"/>
<proteinExistence type="predicted"/>
<evidence type="ECO:0008006" key="4">
    <source>
        <dbReference type="Google" id="ProtNLM"/>
    </source>
</evidence>
<feature type="region of interest" description="Disordered" evidence="1">
    <location>
        <begin position="380"/>
        <end position="448"/>
    </location>
</feature>
<organism evidence="2 3">
    <name type="scientific">Penicillium steckii</name>
    <dbReference type="NCBI Taxonomy" id="303698"/>
    <lineage>
        <taxon>Eukaryota</taxon>
        <taxon>Fungi</taxon>
        <taxon>Dikarya</taxon>
        <taxon>Ascomycota</taxon>
        <taxon>Pezizomycotina</taxon>
        <taxon>Eurotiomycetes</taxon>
        <taxon>Eurotiomycetidae</taxon>
        <taxon>Eurotiales</taxon>
        <taxon>Aspergillaceae</taxon>
        <taxon>Penicillium</taxon>
    </lineage>
</organism>